<protein>
    <submittedName>
        <fullName evidence="1">Uncharacterized protein</fullName>
    </submittedName>
</protein>
<sequence length="169" mass="19634">MADELSDACSCTNEDDDRARRKRRRSWAVCSYANEEERVRIMRKRRKVIVMTCFVAFVAVTIYRFIEDDDARAHLMEKALDLLDAVQVWMERELGLKNTGSEEVPAAQILAALEEIPELGEDDMSDAYDIFASDVRKFRALMGLPMDLRRKWVLMQIRKIQSEVADQHC</sequence>
<accession>A0A0A9QAT0</accession>
<reference evidence="1" key="1">
    <citation type="submission" date="2014-09" db="EMBL/GenBank/DDBJ databases">
        <authorList>
            <person name="Magalhaes I.L.F."/>
            <person name="Oliveira U."/>
            <person name="Santos F.R."/>
            <person name="Vidigal T.H.D.A."/>
            <person name="Brescovit A.D."/>
            <person name="Santos A.J."/>
        </authorList>
    </citation>
    <scope>NUCLEOTIDE SEQUENCE</scope>
    <source>
        <tissue evidence="1">Shoot tissue taken approximately 20 cm above the soil surface</tissue>
    </source>
</reference>
<evidence type="ECO:0000313" key="1">
    <source>
        <dbReference type="EMBL" id="JAD15400.1"/>
    </source>
</evidence>
<reference evidence="1" key="2">
    <citation type="journal article" date="2015" name="Data Brief">
        <title>Shoot transcriptome of the giant reed, Arundo donax.</title>
        <authorList>
            <person name="Barrero R.A."/>
            <person name="Guerrero F.D."/>
            <person name="Moolhuijzen P."/>
            <person name="Goolsby J.A."/>
            <person name="Tidwell J."/>
            <person name="Bellgard S.E."/>
            <person name="Bellgard M.I."/>
        </authorList>
    </citation>
    <scope>NUCLEOTIDE SEQUENCE</scope>
    <source>
        <tissue evidence="1">Shoot tissue taken approximately 20 cm above the soil surface</tissue>
    </source>
</reference>
<dbReference type="AlphaFoldDB" id="A0A0A9QAT0"/>
<organism evidence="1">
    <name type="scientific">Arundo donax</name>
    <name type="common">Giant reed</name>
    <name type="synonym">Donax arundinaceus</name>
    <dbReference type="NCBI Taxonomy" id="35708"/>
    <lineage>
        <taxon>Eukaryota</taxon>
        <taxon>Viridiplantae</taxon>
        <taxon>Streptophyta</taxon>
        <taxon>Embryophyta</taxon>
        <taxon>Tracheophyta</taxon>
        <taxon>Spermatophyta</taxon>
        <taxon>Magnoliopsida</taxon>
        <taxon>Liliopsida</taxon>
        <taxon>Poales</taxon>
        <taxon>Poaceae</taxon>
        <taxon>PACMAD clade</taxon>
        <taxon>Arundinoideae</taxon>
        <taxon>Arundineae</taxon>
        <taxon>Arundo</taxon>
    </lineage>
</organism>
<dbReference type="EMBL" id="GBRH01282495">
    <property type="protein sequence ID" value="JAD15400.1"/>
    <property type="molecule type" value="Transcribed_RNA"/>
</dbReference>
<proteinExistence type="predicted"/>
<name>A0A0A9QAT0_ARUDO</name>